<dbReference type="EMBL" id="CYGY02000035">
    <property type="protein sequence ID" value="SIT43791.1"/>
    <property type="molecule type" value="Genomic_DNA"/>
</dbReference>
<evidence type="ECO:0000313" key="1">
    <source>
        <dbReference type="EMBL" id="SIT43791.1"/>
    </source>
</evidence>
<comment type="caution">
    <text evidence="1">The sequence shown here is derived from an EMBL/GenBank/DDBJ whole genome shotgun (WGS) entry which is preliminary data.</text>
</comment>
<organism evidence="1 2">
    <name type="scientific">Paraburkholderia piptadeniae</name>
    <dbReference type="NCBI Taxonomy" id="1701573"/>
    <lineage>
        <taxon>Bacteria</taxon>
        <taxon>Pseudomonadati</taxon>
        <taxon>Pseudomonadota</taxon>
        <taxon>Betaproteobacteria</taxon>
        <taxon>Burkholderiales</taxon>
        <taxon>Burkholderiaceae</taxon>
        <taxon>Paraburkholderia</taxon>
    </lineage>
</organism>
<sequence>MQIAHEHEQRETIVIDRFYPDHPPRTESALFRRTKHRLIHDLDTPCFACETKESREVHHFHAEWADANGIDWDKMRRLHPAFDWAGYREPTDFIDSEYNMMVLCAKHHRGKDHGIHMLPFPLWQMQVNKRADFVFSPDEAPTIH</sequence>
<reference evidence="1" key="1">
    <citation type="submission" date="2016-12" db="EMBL/GenBank/DDBJ databases">
        <authorList>
            <person name="Moulin L."/>
        </authorList>
    </citation>
    <scope>NUCLEOTIDE SEQUENCE [LARGE SCALE GENOMIC DNA]</scope>
    <source>
        <strain evidence="1">STM 7183</strain>
    </source>
</reference>
<name>A0A1N7S8Y9_9BURK</name>
<dbReference type="AlphaFoldDB" id="A0A1N7S8Y9"/>
<dbReference type="OrthoDB" id="8967912at2"/>
<gene>
    <name evidence="1" type="ORF">BN2476_350292</name>
</gene>
<evidence type="ECO:0000313" key="2">
    <source>
        <dbReference type="Proteomes" id="UP000195569"/>
    </source>
</evidence>
<keyword evidence="2" id="KW-1185">Reference proteome</keyword>
<dbReference type="Proteomes" id="UP000195569">
    <property type="component" value="Unassembled WGS sequence"/>
</dbReference>
<protein>
    <submittedName>
        <fullName evidence="1">Bacteriophage protein</fullName>
    </submittedName>
</protein>
<proteinExistence type="predicted"/>
<accession>A0A1N7S8Y9</accession>
<dbReference type="RefSeq" id="WP_087735945.1">
    <property type="nucleotide sequence ID" value="NZ_CYGY02000035.1"/>
</dbReference>